<dbReference type="OrthoDB" id="29105at2759"/>
<evidence type="ECO:0000256" key="7">
    <source>
        <dbReference type="ARBA" id="ARBA00023136"/>
    </source>
</evidence>
<accession>A0A316WDB3</accession>
<comment type="subunit">
    <text evidence="8">Component of the oligosaccharyltransferase (OST) complex.</text>
</comment>
<dbReference type="PANTHER" id="PTHR10830:SF0">
    <property type="entry name" value="DOLICHYL-DIPHOSPHOOLIGOSACCHARIDE--PROTEIN GLYCOSYLTRANSFERASE 48 KDA SUBUNIT"/>
    <property type="match status" value="1"/>
</dbReference>
<evidence type="ECO:0000256" key="6">
    <source>
        <dbReference type="ARBA" id="ARBA00022989"/>
    </source>
</evidence>
<evidence type="ECO:0000313" key="12">
    <source>
        <dbReference type="Proteomes" id="UP000245783"/>
    </source>
</evidence>
<keyword evidence="12" id="KW-1185">Reference proteome</keyword>
<dbReference type="RefSeq" id="XP_025373003.1">
    <property type="nucleotide sequence ID" value="XM_025516796.1"/>
</dbReference>
<sequence>MRFNAPFWYACQLVALLLVAVEVTSKSATGSRALVVLDAELPRHHFSQFFGSLEKDLDLQLTFRQPKDEKPALTEYGENNFDHLLLLAPSAKSLSADLSPQALVSYLKAGGNILFGLSPHLAESYRDLAREFSIEFEPRGSRVVDHFSSLRGAENDTSLLLDSASTAAVADIASIFSSARPGVLQVPNAIAHRLGSNPLAFPLIRPATTSYSRDPSADASGAVLAGSAEDAAIVSAFQLRESSSRAVWSGSVDIFSDASWKDGSRRSSRDGTIDTKQTINKEVALSIMSWVTQTTGVVKVAGTSHSRVRSGPEDLREDYEETIGEDGKEVQRMYRVKDHVTFNIDLVEYRSGQGWSPASKHLDLQVSLVMLDPFITTTLRALDAPVSIAPSSKLAYLSKSQQTTTPASTRYTATFQLPDRHGVFTFKVDWARHGWSYIATRDTAPVRPFNSDEHPRGLSAAWPYVTGGFSTLAAFTLFVILWVTSVEKAGSRKSRSGSKEE</sequence>
<keyword evidence="7 8" id="KW-0472">Membrane</keyword>
<dbReference type="Proteomes" id="UP000245783">
    <property type="component" value="Unassembled WGS sequence"/>
</dbReference>
<keyword evidence="5 8" id="KW-0256">Endoplasmic reticulum</keyword>
<dbReference type="FunCoup" id="A0A316WDB3">
    <property type="interactions" value="488"/>
</dbReference>
<dbReference type="InParanoid" id="A0A316WDB3"/>
<evidence type="ECO:0000259" key="10">
    <source>
        <dbReference type="Pfam" id="PF23358"/>
    </source>
</evidence>
<protein>
    <recommendedName>
        <fullName evidence="8">Dolichyl-diphosphooligosaccharide--protein glycosyltransferase subunit WBP1</fullName>
        <shortName evidence="8">Oligosaccharyl transferase subunit WBP1</shortName>
    </recommendedName>
</protein>
<dbReference type="Pfam" id="PF03345">
    <property type="entry name" value="OST48_N"/>
    <property type="match status" value="1"/>
</dbReference>
<comment type="similarity">
    <text evidence="3 8">Belongs to the DDOST 48 kDa subunit family.</text>
</comment>
<keyword evidence="6 8" id="KW-1133">Transmembrane helix</keyword>
<evidence type="ECO:0000256" key="1">
    <source>
        <dbReference type="ARBA" id="ARBA00004479"/>
    </source>
</evidence>
<dbReference type="InterPro" id="IPR055459">
    <property type="entry name" value="OST48_MD"/>
</dbReference>
<comment type="subcellular location">
    <subcellularLocation>
        <location evidence="8">Endoplasmic reticulum membrane</location>
        <topology evidence="8">Single-pass type I membrane protein</topology>
    </subcellularLocation>
    <subcellularLocation>
        <location evidence="1">Membrane</location>
        <topology evidence="1">Single-pass type I membrane protein</topology>
    </subcellularLocation>
</comment>
<dbReference type="UniPathway" id="UPA00378"/>
<dbReference type="GO" id="GO:0008250">
    <property type="term" value="C:oligosaccharyltransferase complex"/>
    <property type="evidence" value="ECO:0007669"/>
    <property type="project" value="TreeGrafter"/>
</dbReference>
<comment type="pathway">
    <text evidence="2 8">Protein modification; protein glycosylation.</text>
</comment>
<name>A0A316WDB3_9BASI</name>
<dbReference type="EMBL" id="KZ819353">
    <property type="protein sequence ID" value="PWN45843.1"/>
    <property type="molecule type" value="Genomic_DNA"/>
</dbReference>
<feature type="domain" description="OST48 middle" evidence="10">
    <location>
        <begin position="326"/>
        <end position="485"/>
    </location>
</feature>
<dbReference type="GO" id="GO:0018279">
    <property type="term" value="P:protein N-linked glycosylation via asparagine"/>
    <property type="evidence" value="ECO:0007669"/>
    <property type="project" value="UniProtKB-UniRule"/>
</dbReference>
<proteinExistence type="inferred from homology"/>
<organism evidence="11 12">
    <name type="scientific">Ceraceosorus guamensis</name>
    <dbReference type="NCBI Taxonomy" id="1522189"/>
    <lineage>
        <taxon>Eukaryota</taxon>
        <taxon>Fungi</taxon>
        <taxon>Dikarya</taxon>
        <taxon>Basidiomycota</taxon>
        <taxon>Ustilaginomycotina</taxon>
        <taxon>Exobasidiomycetes</taxon>
        <taxon>Ceraceosorales</taxon>
        <taxon>Ceraceosoraceae</taxon>
        <taxon>Ceraceosorus</taxon>
    </lineage>
</organism>
<dbReference type="GO" id="GO:0016740">
    <property type="term" value="F:transferase activity"/>
    <property type="evidence" value="ECO:0007669"/>
    <property type="project" value="UniProtKB-KW"/>
</dbReference>
<dbReference type="AlphaFoldDB" id="A0A316WDB3"/>
<reference evidence="11 12" key="1">
    <citation type="journal article" date="2018" name="Mol. Biol. Evol.">
        <title>Broad Genomic Sampling Reveals a Smut Pathogenic Ancestry of the Fungal Clade Ustilaginomycotina.</title>
        <authorList>
            <person name="Kijpornyongpan T."/>
            <person name="Mondo S.J."/>
            <person name="Barry K."/>
            <person name="Sandor L."/>
            <person name="Lee J."/>
            <person name="Lipzen A."/>
            <person name="Pangilinan J."/>
            <person name="LaButti K."/>
            <person name="Hainaut M."/>
            <person name="Henrissat B."/>
            <person name="Grigoriev I.V."/>
            <person name="Spatafora J.W."/>
            <person name="Aime M.C."/>
        </authorList>
    </citation>
    <scope>NUCLEOTIDE SEQUENCE [LARGE SCALE GENOMIC DNA]</scope>
    <source>
        <strain evidence="11 12">MCA 4658</strain>
    </source>
</reference>
<comment type="function">
    <text evidence="8">Subunit of the oligosaccharyl transferase (OST) complex that catalyzes the initial transfer of a defined glycan (Glc(3)Man(9)GlcNAc(2) in eukaryotes) from the lipid carrier dolichol-pyrophosphate to an asparagine residue within an Asn-X-Ser/Thr consensus motif in nascent polypeptide chains, the first step in protein N-glycosylation. N-glycosylation occurs cotranslationally and the complex associates with the Sec61 complex at the channel-forming translocon complex that mediates protein translocation across the endoplasmic reticulum (ER).</text>
</comment>
<keyword evidence="11" id="KW-0808">Transferase</keyword>
<gene>
    <name evidence="11" type="ORF">IE81DRAFT_363679</name>
</gene>
<evidence type="ECO:0000256" key="2">
    <source>
        <dbReference type="ARBA" id="ARBA00004922"/>
    </source>
</evidence>
<evidence type="ECO:0000313" key="11">
    <source>
        <dbReference type="EMBL" id="PWN45843.1"/>
    </source>
</evidence>
<evidence type="ECO:0000256" key="4">
    <source>
        <dbReference type="ARBA" id="ARBA00022692"/>
    </source>
</evidence>
<evidence type="ECO:0000256" key="5">
    <source>
        <dbReference type="ARBA" id="ARBA00022824"/>
    </source>
</evidence>
<feature type="chain" id="PRO_5016192065" description="Dolichyl-diphosphooligosaccharide--protein glycosyltransferase subunit WBP1" evidence="8">
    <location>
        <begin position="26"/>
        <end position="501"/>
    </location>
</feature>
<keyword evidence="8" id="KW-0732">Signal</keyword>
<dbReference type="InterPro" id="IPR055457">
    <property type="entry name" value="OST48_N"/>
</dbReference>
<dbReference type="InterPro" id="IPR005013">
    <property type="entry name" value="DDOST_48_kDa_subunit"/>
</dbReference>
<evidence type="ECO:0000259" key="9">
    <source>
        <dbReference type="Pfam" id="PF03345"/>
    </source>
</evidence>
<feature type="signal peptide" evidence="8">
    <location>
        <begin position="1"/>
        <end position="25"/>
    </location>
</feature>
<dbReference type="GeneID" id="37038666"/>
<feature type="domain" description="OST48 N-terminal" evidence="9">
    <location>
        <begin position="32"/>
        <end position="291"/>
    </location>
</feature>
<evidence type="ECO:0000256" key="3">
    <source>
        <dbReference type="ARBA" id="ARBA00008743"/>
    </source>
</evidence>
<dbReference type="PANTHER" id="PTHR10830">
    <property type="entry name" value="DOLICHYL-DIPHOSPHOOLIGOSACCHARIDE--PROTEIN GLYCOSYLTRANSFERASE 48 KDA SUBUNIT"/>
    <property type="match status" value="1"/>
</dbReference>
<keyword evidence="4 8" id="KW-0812">Transmembrane</keyword>
<feature type="transmembrane region" description="Helical" evidence="8">
    <location>
        <begin position="461"/>
        <end position="483"/>
    </location>
</feature>
<dbReference type="Pfam" id="PF23358">
    <property type="entry name" value="OST48_MD"/>
    <property type="match status" value="1"/>
</dbReference>
<dbReference type="STRING" id="1522189.A0A316WDB3"/>
<evidence type="ECO:0000256" key="8">
    <source>
        <dbReference type="RuleBase" id="RU361142"/>
    </source>
</evidence>